<dbReference type="AlphaFoldDB" id="A0A5B8UZE4"/>
<dbReference type="Proteomes" id="UP000321479">
    <property type="component" value="Chromosome"/>
</dbReference>
<dbReference type="GO" id="GO:0004081">
    <property type="term" value="F:bis(5'-nucleosyl)-tetraphosphatase (asymmetrical) activity"/>
    <property type="evidence" value="ECO:0007669"/>
    <property type="project" value="TreeGrafter"/>
</dbReference>
<keyword evidence="1" id="KW-0378">Hydrolase</keyword>
<dbReference type="EMBL" id="CP042436">
    <property type="protein sequence ID" value="QEC63953.1"/>
    <property type="molecule type" value="Genomic_DNA"/>
</dbReference>
<sequence length="155" mass="17337">MAKQSAGILLFRFKNRQPEVFLIHPGGPFFRNKDEGGWSIPKGEFTDDEEALGAAKREFEEETGQALTGEFIPLDPVTQKGGKKVYAWAVEGDIDHETIVSNTFEMEWPPRSGKKQTFPEVDKAGWFDMETARVKINAAQVGLIESLMPLLDPPL</sequence>
<gene>
    <name evidence="3" type="ORF">FRZ54_15680</name>
</gene>
<dbReference type="InterPro" id="IPR020084">
    <property type="entry name" value="NUDIX_hydrolase_CS"/>
</dbReference>
<dbReference type="GO" id="GO:0006754">
    <property type="term" value="P:ATP biosynthetic process"/>
    <property type="evidence" value="ECO:0007669"/>
    <property type="project" value="TreeGrafter"/>
</dbReference>
<dbReference type="Pfam" id="PF00293">
    <property type="entry name" value="NUDIX"/>
    <property type="match status" value="1"/>
</dbReference>
<evidence type="ECO:0000256" key="1">
    <source>
        <dbReference type="ARBA" id="ARBA00022801"/>
    </source>
</evidence>
<protein>
    <submittedName>
        <fullName evidence="3">NUDIX domain-containing protein</fullName>
    </submittedName>
</protein>
<reference evidence="3 4" key="1">
    <citation type="journal article" date="2017" name="Curr. Microbiol.">
        <title>Mucilaginibacter ginsenosidivorans sp. nov., Isolated from Soil of Ginseng Field.</title>
        <authorList>
            <person name="Kim M.M."/>
            <person name="Siddiqi M.Z."/>
            <person name="Im W.T."/>
        </authorList>
    </citation>
    <scope>NUCLEOTIDE SEQUENCE [LARGE SCALE GENOMIC DNA]</scope>
    <source>
        <strain evidence="3 4">Gsoil 3017</strain>
    </source>
</reference>
<accession>A0A5B8UZE4</accession>
<dbReference type="RefSeq" id="WP_147032526.1">
    <property type="nucleotide sequence ID" value="NZ_CP042436.1"/>
</dbReference>
<dbReference type="SUPFAM" id="SSF55811">
    <property type="entry name" value="Nudix"/>
    <property type="match status" value="1"/>
</dbReference>
<evidence type="ECO:0000313" key="4">
    <source>
        <dbReference type="Proteomes" id="UP000321479"/>
    </source>
</evidence>
<name>A0A5B8UZE4_9SPHI</name>
<dbReference type="PANTHER" id="PTHR21340:SF7">
    <property type="entry name" value="NUDIX HYDROLASE DOMAIN-CONTAINING PROTEIN"/>
    <property type="match status" value="1"/>
</dbReference>
<dbReference type="PROSITE" id="PS51462">
    <property type="entry name" value="NUDIX"/>
    <property type="match status" value="1"/>
</dbReference>
<proteinExistence type="predicted"/>
<dbReference type="OrthoDB" id="954553at2"/>
<dbReference type="GO" id="GO:0006167">
    <property type="term" value="P:AMP biosynthetic process"/>
    <property type="evidence" value="ECO:0007669"/>
    <property type="project" value="TreeGrafter"/>
</dbReference>
<keyword evidence="4" id="KW-1185">Reference proteome</keyword>
<organism evidence="3 4">
    <name type="scientific">Mucilaginibacter ginsenosidivorans</name>
    <dbReference type="NCBI Taxonomy" id="398053"/>
    <lineage>
        <taxon>Bacteria</taxon>
        <taxon>Pseudomonadati</taxon>
        <taxon>Bacteroidota</taxon>
        <taxon>Sphingobacteriia</taxon>
        <taxon>Sphingobacteriales</taxon>
        <taxon>Sphingobacteriaceae</taxon>
        <taxon>Mucilaginibacter</taxon>
    </lineage>
</organism>
<dbReference type="CDD" id="cd04662">
    <property type="entry name" value="NUDIX_Hydrolase"/>
    <property type="match status" value="1"/>
</dbReference>
<dbReference type="PANTHER" id="PTHR21340">
    <property type="entry name" value="DIADENOSINE 5,5-P1,P4-TETRAPHOSPHATE PYROPHOSPHOHYDROLASE MUTT"/>
    <property type="match status" value="1"/>
</dbReference>
<dbReference type="InterPro" id="IPR000086">
    <property type="entry name" value="NUDIX_hydrolase_dom"/>
</dbReference>
<evidence type="ECO:0000259" key="2">
    <source>
        <dbReference type="PROSITE" id="PS51462"/>
    </source>
</evidence>
<dbReference type="Gene3D" id="3.90.79.10">
    <property type="entry name" value="Nucleoside Triphosphate Pyrophosphohydrolase"/>
    <property type="match status" value="1"/>
</dbReference>
<dbReference type="InterPro" id="IPR051325">
    <property type="entry name" value="Nudix_hydrolase_domain"/>
</dbReference>
<dbReference type="InterPro" id="IPR015797">
    <property type="entry name" value="NUDIX_hydrolase-like_dom_sf"/>
</dbReference>
<dbReference type="PROSITE" id="PS00893">
    <property type="entry name" value="NUDIX_BOX"/>
    <property type="match status" value="1"/>
</dbReference>
<feature type="domain" description="Nudix hydrolase" evidence="2">
    <location>
        <begin position="1"/>
        <end position="152"/>
    </location>
</feature>
<dbReference type="KEGG" id="mgin:FRZ54_15680"/>
<evidence type="ECO:0000313" key="3">
    <source>
        <dbReference type="EMBL" id="QEC63953.1"/>
    </source>
</evidence>